<evidence type="ECO:0000259" key="5">
    <source>
        <dbReference type="SMART" id="SM00228"/>
    </source>
</evidence>
<comment type="similarity">
    <text evidence="1">Belongs to the peptidase S1C family.</text>
</comment>
<dbReference type="GO" id="GO:0004252">
    <property type="term" value="F:serine-type endopeptidase activity"/>
    <property type="evidence" value="ECO:0007669"/>
    <property type="project" value="InterPro"/>
</dbReference>
<dbReference type="InterPro" id="IPR001478">
    <property type="entry name" value="PDZ"/>
</dbReference>
<feature type="domain" description="PDZ" evidence="5">
    <location>
        <begin position="366"/>
        <end position="453"/>
    </location>
</feature>
<dbReference type="Proteomes" id="UP000824081">
    <property type="component" value="Unassembled WGS sequence"/>
</dbReference>
<evidence type="ECO:0000256" key="3">
    <source>
        <dbReference type="ARBA" id="ARBA00022801"/>
    </source>
</evidence>
<comment type="caution">
    <text evidence="6">The sequence shown here is derived from an EMBL/GenBank/DDBJ whole genome shotgun (WGS) entry which is preliminary data.</text>
</comment>
<keyword evidence="3" id="KW-0378">Hydrolase</keyword>
<dbReference type="SUPFAM" id="SSF50494">
    <property type="entry name" value="Trypsin-like serine proteases"/>
    <property type="match status" value="1"/>
</dbReference>
<dbReference type="InterPro" id="IPR051201">
    <property type="entry name" value="Chloro_Bact_Ser_Proteases"/>
</dbReference>
<dbReference type="Pfam" id="PF13180">
    <property type="entry name" value="PDZ_2"/>
    <property type="match status" value="1"/>
</dbReference>
<feature type="chain" id="PRO_5038954645" evidence="4">
    <location>
        <begin position="23"/>
        <end position="472"/>
    </location>
</feature>
<dbReference type="PANTHER" id="PTHR43343:SF3">
    <property type="entry name" value="PROTEASE DO-LIKE 8, CHLOROPLASTIC"/>
    <property type="match status" value="1"/>
</dbReference>
<dbReference type="EMBL" id="DVMZ01000138">
    <property type="protein sequence ID" value="HIU59490.1"/>
    <property type="molecule type" value="Genomic_DNA"/>
</dbReference>
<feature type="signal peptide" evidence="4">
    <location>
        <begin position="1"/>
        <end position="22"/>
    </location>
</feature>
<evidence type="ECO:0000256" key="2">
    <source>
        <dbReference type="ARBA" id="ARBA00022670"/>
    </source>
</evidence>
<dbReference type="Gene3D" id="2.30.42.10">
    <property type="match status" value="1"/>
</dbReference>
<keyword evidence="2" id="KW-0645">Protease</keyword>
<protein>
    <submittedName>
        <fullName evidence="6">Trypsin-like peptidase domain-containing protein</fullName>
    </submittedName>
</protein>
<evidence type="ECO:0000256" key="4">
    <source>
        <dbReference type="SAM" id="SignalP"/>
    </source>
</evidence>
<evidence type="ECO:0000256" key="1">
    <source>
        <dbReference type="ARBA" id="ARBA00010541"/>
    </source>
</evidence>
<dbReference type="InterPro" id="IPR009003">
    <property type="entry name" value="Peptidase_S1_PA"/>
</dbReference>
<dbReference type="InterPro" id="IPR036034">
    <property type="entry name" value="PDZ_sf"/>
</dbReference>
<dbReference type="AlphaFoldDB" id="A0A9D1MG04"/>
<keyword evidence="4" id="KW-0732">Signal</keyword>
<dbReference type="InterPro" id="IPR043504">
    <property type="entry name" value="Peptidase_S1_PA_chymotrypsin"/>
</dbReference>
<dbReference type="InterPro" id="IPR001940">
    <property type="entry name" value="Peptidase_S1C"/>
</dbReference>
<sequence length="472" mass="49582">MNRIAKAFIAASCAVVTAFGFAACDFGINSPKSAYQVAVENGFTGTEQEWLNSLKGSNGSDGSDLDIEEVYNVAVSNGYGGTFLEFLKEYLSVNVSENNNTDTIAHNMMSAVSVYCGFTVTTKIGGGFFGGGTTQTSIVSSAGSGVIVGLNKEAGNAYVVTNYHVVYDADSDTGISESIYLYLYGDMNTFDTSLGKDEENGIRATYVGGAMNYDIALLEVSGSTVLKESAAEAAEIGDSDSLAAGEKVYAIGNPEGEGISVTEGIVSVDSEYMTLLGSDNKTQVTLRVIRTDAAINSGNSGGGLFDAQGKLVGIANAKRIDQISEDVMGNVEVEESVDNIGYALPITQVGYAVNNILDNSGTVKKAAFGITVETTDSKAKINADGKAVIEEEVTVASVDSGSAAEGILQEGDILRTISLGENSVDITRRYQVIDFMLTVRQGDSVVLTVERDGKQKVLSVTFDNTSYFQTVA</sequence>
<dbReference type="Pfam" id="PF13365">
    <property type="entry name" value="Trypsin_2"/>
    <property type="match status" value="1"/>
</dbReference>
<reference evidence="6" key="1">
    <citation type="submission" date="2020-10" db="EMBL/GenBank/DDBJ databases">
        <authorList>
            <person name="Gilroy R."/>
        </authorList>
    </citation>
    <scope>NUCLEOTIDE SEQUENCE</scope>
    <source>
        <strain evidence="6">11687</strain>
    </source>
</reference>
<evidence type="ECO:0000313" key="7">
    <source>
        <dbReference type="Proteomes" id="UP000824081"/>
    </source>
</evidence>
<accession>A0A9D1MG04</accession>
<evidence type="ECO:0000313" key="6">
    <source>
        <dbReference type="EMBL" id="HIU59490.1"/>
    </source>
</evidence>
<reference evidence="6" key="2">
    <citation type="journal article" date="2021" name="PeerJ">
        <title>Extensive microbial diversity within the chicken gut microbiome revealed by metagenomics and culture.</title>
        <authorList>
            <person name="Gilroy R."/>
            <person name="Ravi A."/>
            <person name="Getino M."/>
            <person name="Pursley I."/>
            <person name="Horton D.L."/>
            <person name="Alikhan N.F."/>
            <person name="Baker D."/>
            <person name="Gharbi K."/>
            <person name="Hall N."/>
            <person name="Watson M."/>
            <person name="Adriaenssens E.M."/>
            <person name="Foster-Nyarko E."/>
            <person name="Jarju S."/>
            <person name="Secka A."/>
            <person name="Antonio M."/>
            <person name="Oren A."/>
            <person name="Chaudhuri R.R."/>
            <person name="La Ragione R."/>
            <person name="Hildebrand F."/>
            <person name="Pallen M.J."/>
        </authorList>
    </citation>
    <scope>NUCLEOTIDE SEQUENCE</scope>
    <source>
        <strain evidence="6">11687</strain>
    </source>
</reference>
<dbReference type="PRINTS" id="PR00834">
    <property type="entry name" value="PROTEASES2C"/>
</dbReference>
<dbReference type="PANTHER" id="PTHR43343">
    <property type="entry name" value="PEPTIDASE S12"/>
    <property type="match status" value="1"/>
</dbReference>
<proteinExistence type="inferred from homology"/>
<dbReference type="SMART" id="SM00228">
    <property type="entry name" value="PDZ"/>
    <property type="match status" value="1"/>
</dbReference>
<dbReference type="SUPFAM" id="SSF50156">
    <property type="entry name" value="PDZ domain-like"/>
    <property type="match status" value="1"/>
</dbReference>
<dbReference type="PROSITE" id="PS51257">
    <property type="entry name" value="PROKAR_LIPOPROTEIN"/>
    <property type="match status" value="1"/>
</dbReference>
<organism evidence="6 7">
    <name type="scientific">Candidatus Scatosoma pullistercoris</name>
    <dbReference type="NCBI Taxonomy" id="2840934"/>
    <lineage>
        <taxon>Bacteria</taxon>
        <taxon>Bacillati</taxon>
        <taxon>Bacillota</taxon>
        <taxon>Clostridia</taxon>
        <taxon>Candidatus Scatosoma</taxon>
    </lineage>
</organism>
<dbReference type="GO" id="GO:0006508">
    <property type="term" value="P:proteolysis"/>
    <property type="evidence" value="ECO:0007669"/>
    <property type="project" value="UniProtKB-KW"/>
</dbReference>
<gene>
    <name evidence="6" type="ORF">IAC57_05235</name>
</gene>
<dbReference type="Gene3D" id="2.40.10.10">
    <property type="entry name" value="Trypsin-like serine proteases"/>
    <property type="match status" value="2"/>
</dbReference>
<name>A0A9D1MG04_9FIRM</name>